<dbReference type="Proteomes" id="UP001466331">
    <property type="component" value="Unassembled WGS sequence"/>
</dbReference>
<accession>A0ABU9UER6</accession>
<reference evidence="2 3" key="1">
    <citation type="submission" date="2024-03" db="EMBL/GenBank/DDBJ databases">
        <title>Ignisphaera cupida sp. nov., a hyperthermophilic hydrolytic archaeon from a hot spring of Kamchatka, and proposal of Ignisphaeraceae fam. nov.</title>
        <authorList>
            <person name="Podosokorskaya O.A."/>
            <person name="Elcheninov A.G."/>
            <person name="Maltseva A.I."/>
            <person name="Zayulina K.S."/>
            <person name="Novikov A."/>
            <person name="Merkel A.Y."/>
        </authorList>
    </citation>
    <scope>NUCLEOTIDE SEQUENCE [LARGE SCALE GENOMIC DNA]</scope>
    <source>
        <strain evidence="2 3">38H-sp</strain>
    </source>
</reference>
<keyword evidence="3" id="KW-1185">Reference proteome</keyword>
<name>A0ABU9UER6_9SPIR</name>
<feature type="region of interest" description="Disordered" evidence="1">
    <location>
        <begin position="58"/>
        <end position="149"/>
    </location>
</feature>
<evidence type="ECO:0000313" key="2">
    <source>
        <dbReference type="EMBL" id="MEM5948946.1"/>
    </source>
</evidence>
<proteinExistence type="predicted"/>
<dbReference type="EMBL" id="JBCHKQ010000008">
    <property type="protein sequence ID" value="MEM5948946.1"/>
    <property type="molecule type" value="Genomic_DNA"/>
</dbReference>
<comment type="caution">
    <text evidence="2">The sequence shown here is derived from an EMBL/GenBank/DDBJ whole genome shotgun (WGS) entry which is preliminary data.</text>
</comment>
<evidence type="ECO:0000313" key="3">
    <source>
        <dbReference type="Proteomes" id="UP001466331"/>
    </source>
</evidence>
<protein>
    <submittedName>
        <fullName evidence="2">Uncharacterized protein</fullName>
    </submittedName>
</protein>
<sequence length="149" mass="16363">KYVDPDGRWFGADDIITGPVDEVLVLGILGVLSLLGVKEAQDTLETVTEVFENGFNGIFTSKEETNDGPEITTDNPPIRGKPNSTTRQVDENGNPIKDRHYGPDGNADYDIDHTDHGNPTNHPDVPHKHDWDWTNPDSPVRGPGAPIEQ</sequence>
<evidence type="ECO:0000256" key="1">
    <source>
        <dbReference type="SAM" id="MobiDB-lite"/>
    </source>
</evidence>
<gene>
    <name evidence="2" type="ORF">WKV44_10385</name>
</gene>
<feature type="non-terminal residue" evidence="2">
    <location>
        <position position="1"/>
    </location>
</feature>
<organism evidence="2 3">
    <name type="scientific">Rarispira pelagica</name>
    <dbReference type="NCBI Taxonomy" id="3141764"/>
    <lineage>
        <taxon>Bacteria</taxon>
        <taxon>Pseudomonadati</taxon>
        <taxon>Spirochaetota</taxon>
        <taxon>Spirochaetia</taxon>
        <taxon>Winmispirales</taxon>
        <taxon>Winmispiraceae</taxon>
        <taxon>Rarispira</taxon>
    </lineage>
</organism>